<dbReference type="PANTHER" id="PTHR24346">
    <property type="entry name" value="MAP/MICROTUBULE AFFINITY-REGULATING KINASE"/>
    <property type="match status" value="1"/>
</dbReference>
<dbReference type="PANTHER" id="PTHR24346:SF82">
    <property type="entry name" value="KP78A-RELATED"/>
    <property type="match status" value="1"/>
</dbReference>
<dbReference type="SMART" id="SM00220">
    <property type="entry name" value="S_TKc"/>
    <property type="match status" value="1"/>
</dbReference>
<evidence type="ECO:0000313" key="10">
    <source>
        <dbReference type="Proteomes" id="UP000193944"/>
    </source>
</evidence>
<proteinExistence type="inferred from homology"/>
<dbReference type="InterPro" id="IPR011009">
    <property type="entry name" value="Kinase-like_dom_sf"/>
</dbReference>
<reference evidence="9 10" key="1">
    <citation type="submission" date="2016-08" db="EMBL/GenBank/DDBJ databases">
        <title>A Parts List for Fungal Cellulosomes Revealed by Comparative Genomics.</title>
        <authorList>
            <consortium name="DOE Joint Genome Institute"/>
            <person name="Haitjema C.H."/>
            <person name="Gilmore S.P."/>
            <person name="Henske J.K."/>
            <person name="Solomon K.V."/>
            <person name="De Groot R."/>
            <person name="Kuo A."/>
            <person name="Mondo S.J."/>
            <person name="Salamov A.A."/>
            <person name="Labutti K."/>
            <person name="Zhao Z."/>
            <person name="Chiniquy J."/>
            <person name="Barry K."/>
            <person name="Brewer H.M."/>
            <person name="Purvine S.O."/>
            <person name="Wright A.T."/>
            <person name="Boxma B."/>
            <person name="Van Alen T."/>
            <person name="Hackstein J.H."/>
            <person name="Baker S.E."/>
            <person name="Grigoriev I.V."/>
            <person name="O'Malley M.A."/>
        </authorList>
    </citation>
    <scope>NUCLEOTIDE SEQUENCE [LARGE SCALE GENOMIC DNA]</scope>
    <source>
        <strain evidence="9 10">S4</strain>
    </source>
</reference>
<dbReference type="GO" id="GO:0005737">
    <property type="term" value="C:cytoplasm"/>
    <property type="evidence" value="ECO:0007669"/>
    <property type="project" value="TreeGrafter"/>
</dbReference>
<dbReference type="STRING" id="1754192.A0A1Y1X660"/>
<evidence type="ECO:0000256" key="2">
    <source>
        <dbReference type="ARBA" id="ARBA00022527"/>
    </source>
</evidence>
<keyword evidence="3" id="KW-0808">Transferase</keyword>
<dbReference type="EMBL" id="MCFG01000125">
    <property type="protein sequence ID" value="ORX81155.1"/>
    <property type="molecule type" value="Genomic_DNA"/>
</dbReference>
<dbReference type="InterPro" id="IPR000719">
    <property type="entry name" value="Prot_kinase_dom"/>
</dbReference>
<evidence type="ECO:0000256" key="1">
    <source>
        <dbReference type="ARBA" id="ARBA00010791"/>
    </source>
</evidence>
<feature type="region of interest" description="Disordered" evidence="7">
    <location>
        <begin position="193"/>
        <end position="229"/>
    </location>
</feature>
<dbReference type="GO" id="GO:0004674">
    <property type="term" value="F:protein serine/threonine kinase activity"/>
    <property type="evidence" value="ECO:0007669"/>
    <property type="project" value="UniProtKB-KW"/>
</dbReference>
<protein>
    <submittedName>
        <fullName evidence="9">Kinase-like protein</fullName>
    </submittedName>
</protein>
<dbReference type="OrthoDB" id="193931at2759"/>
<organism evidence="9 10">
    <name type="scientific">Anaeromyces robustus</name>
    <dbReference type="NCBI Taxonomy" id="1754192"/>
    <lineage>
        <taxon>Eukaryota</taxon>
        <taxon>Fungi</taxon>
        <taxon>Fungi incertae sedis</taxon>
        <taxon>Chytridiomycota</taxon>
        <taxon>Chytridiomycota incertae sedis</taxon>
        <taxon>Neocallimastigomycetes</taxon>
        <taxon>Neocallimastigales</taxon>
        <taxon>Neocallimastigaceae</taxon>
        <taxon>Anaeromyces</taxon>
    </lineage>
</organism>
<keyword evidence="2" id="KW-0723">Serine/threonine-protein kinase</keyword>
<dbReference type="PROSITE" id="PS50011">
    <property type="entry name" value="PROTEIN_KINASE_DOM"/>
    <property type="match status" value="1"/>
</dbReference>
<dbReference type="Gene3D" id="1.10.510.10">
    <property type="entry name" value="Transferase(Phosphotransferase) domain 1"/>
    <property type="match status" value="1"/>
</dbReference>
<accession>A0A1Y1X660</accession>
<evidence type="ECO:0000313" key="9">
    <source>
        <dbReference type="EMBL" id="ORX81155.1"/>
    </source>
</evidence>
<keyword evidence="4" id="KW-0547">Nucleotide-binding</keyword>
<evidence type="ECO:0000256" key="3">
    <source>
        <dbReference type="ARBA" id="ARBA00022679"/>
    </source>
</evidence>
<keyword evidence="10" id="KW-1185">Reference proteome</keyword>
<dbReference type="FunFam" id="1.10.510.10:FF:000571">
    <property type="entry name" value="Maternal embryonic leucine zipper kinase"/>
    <property type="match status" value="1"/>
</dbReference>
<evidence type="ECO:0000256" key="5">
    <source>
        <dbReference type="ARBA" id="ARBA00022777"/>
    </source>
</evidence>
<dbReference type="GO" id="GO:0000226">
    <property type="term" value="P:microtubule cytoskeleton organization"/>
    <property type="evidence" value="ECO:0007669"/>
    <property type="project" value="TreeGrafter"/>
</dbReference>
<evidence type="ECO:0000256" key="4">
    <source>
        <dbReference type="ARBA" id="ARBA00022741"/>
    </source>
</evidence>
<name>A0A1Y1X660_9FUNG</name>
<evidence type="ECO:0000256" key="6">
    <source>
        <dbReference type="ARBA" id="ARBA00022840"/>
    </source>
</evidence>
<gene>
    <name evidence="9" type="ORF">BCR32DRAFT_245091</name>
</gene>
<dbReference type="GO" id="GO:0005524">
    <property type="term" value="F:ATP binding"/>
    <property type="evidence" value="ECO:0007669"/>
    <property type="project" value="UniProtKB-KW"/>
</dbReference>
<dbReference type="SUPFAM" id="SSF56112">
    <property type="entry name" value="Protein kinase-like (PK-like)"/>
    <property type="match status" value="1"/>
</dbReference>
<dbReference type="AlphaFoldDB" id="A0A1Y1X660"/>
<dbReference type="GO" id="GO:0035556">
    <property type="term" value="P:intracellular signal transduction"/>
    <property type="evidence" value="ECO:0007669"/>
    <property type="project" value="TreeGrafter"/>
</dbReference>
<keyword evidence="5 9" id="KW-0418">Kinase</keyword>
<dbReference type="Pfam" id="PF00069">
    <property type="entry name" value="Pkinase"/>
    <property type="match status" value="1"/>
</dbReference>
<comment type="similarity">
    <text evidence="1">Belongs to the protein kinase superfamily. CAMK Ser/Thr protein kinase family. NIM1 subfamily.</text>
</comment>
<dbReference type="Proteomes" id="UP000193944">
    <property type="component" value="Unassembled WGS sequence"/>
</dbReference>
<comment type="caution">
    <text evidence="9">The sequence shown here is derived from an EMBL/GenBank/DDBJ whole genome shotgun (WGS) entry which is preliminary data.</text>
</comment>
<evidence type="ECO:0000256" key="7">
    <source>
        <dbReference type="SAM" id="MobiDB-lite"/>
    </source>
</evidence>
<sequence>MQTRQINSLIRKFENNEFSNLHNNYDKKNINYDHQISKISKFNDIYDSSGTLYEGDSNKHSNEKFKIRQNGKISHELIQKFQQNNESNIKKYSLNKEKIIFSDYKESAETLIGQSSDNLNDKSKSSLTSIPGELDHSLSLYDSRELNNKILENTSYSLSYIDKIDDIENILEEKENQIDDNIKYEDIECNDSINQNYDEDDISKNLPENDSEKNNENINEEINNDNDKSGKYYHMFDINKLIKNIIKVDVISNNQNHINDINENENYITNKENLIDVNSLSISIKNENTKKETEVCKVDEIDEEKNEISNKELKLESNSEINKKSLKSKIENEDKIEDENNIEKEDVEQNNKNDNMNHTIQENKSTIEVEKYNNVEKIDRYDEKTKQYYKEKIIDKRFKLTYVLARGGCGEIRATEDLLVCKIIPRAKKPKVDKNSSTYQYYLDYELDLLKEATISSLLIHPNILYMKYMVRTANYFYLISEKIDGEDLCDYIIKKGRLLEKKAKEIIYEVIIALQYLHSNHIVHRDVKCENIMREKGTGRIVLLDFGSACFYTSFSSQINEFCGSPVYQAPEVILSQPYWGPELDVWGLGVVLYVLTTGRLPFDPSKPDITNNSMVDLMYSGPEYPEYLSYECKMLISRMLCFDPNQRAKLQDVLKHPWLRSYVQYKKLKEFKFNDNGQENINTFKRLNSNNSLSLKPSNSRSSIVQSIKNIKIGNLITKTKGLFTSNSVNKINQRYIGIQKEHLNLNSPFSSNSATYINSIFNKSSYNDSGNVISQMFAYAVSREDETKENKIKLLKKVMNNQV</sequence>
<reference evidence="9 10" key="2">
    <citation type="submission" date="2016-08" db="EMBL/GenBank/DDBJ databases">
        <title>Pervasive Adenine N6-methylation of Active Genes in Fungi.</title>
        <authorList>
            <consortium name="DOE Joint Genome Institute"/>
            <person name="Mondo S.J."/>
            <person name="Dannebaum R.O."/>
            <person name="Kuo R.C."/>
            <person name="Labutti K."/>
            <person name="Haridas S."/>
            <person name="Kuo A."/>
            <person name="Salamov A."/>
            <person name="Ahrendt S.R."/>
            <person name="Lipzen A."/>
            <person name="Sullivan W."/>
            <person name="Andreopoulos W.B."/>
            <person name="Clum A."/>
            <person name="Lindquist E."/>
            <person name="Daum C."/>
            <person name="Ramamoorthy G.K."/>
            <person name="Gryganskyi A."/>
            <person name="Culley D."/>
            <person name="Magnuson J.K."/>
            <person name="James T.Y."/>
            <person name="O'Malley M.A."/>
            <person name="Stajich J.E."/>
            <person name="Spatafora J.W."/>
            <person name="Visel A."/>
            <person name="Grigoriev I.V."/>
        </authorList>
    </citation>
    <scope>NUCLEOTIDE SEQUENCE [LARGE SCALE GENOMIC DNA]</scope>
    <source>
        <strain evidence="9 10">S4</strain>
    </source>
</reference>
<keyword evidence="6" id="KW-0067">ATP-binding</keyword>
<feature type="domain" description="Protein kinase" evidence="8">
    <location>
        <begin position="398"/>
        <end position="661"/>
    </location>
</feature>
<evidence type="ECO:0000259" key="8">
    <source>
        <dbReference type="PROSITE" id="PS50011"/>
    </source>
</evidence>